<dbReference type="CDD" id="cd16917">
    <property type="entry name" value="HATPase_UhpB-NarQ-NarX-like"/>
    <property type="match status" value="1"/>
</dbReference>
<evidence type="ECO:0000256" key="3">
    <source>
        <dbReference type="ARBA" id="ARBA00022679"/>
    </source>
</evidence>
<feature type="transmembrane region" description="Helical" evidence="7">
    <location>
        <begin position="310"/>
        <end position="328"/>
    </location>
</feature>
<feature type="transmembrane region" description="Helical" evidence="7">
    <location>
        <begin position="371"/>
        <end position="390"/>
    </location>
</feature>
<evidence type="ECO:0000256" key="2">
    <source>
        <dbReference type="ARBA" id="ARBA00012438"/>
    </source>
</evidence>
<keyword evidence="11" id="KW-1185">Reference proteome</keyword>
<dbReference type="AlphaFoldDB" id="Q21T22"/>
<feature type="transmembrane region" description="Helical" evidence="7">
    <location>
        <begin position="340"/>
        <end position="359"/>
    </location>
</feature>
<dbReference type="EMBL" id="CP000267">
    <property type="protein sequence ID" value="ABD71081.1"/>
    <property type="molecule type" value="Genomic_DNA"/>
</dbReference>
<feature type="transmembrane region" description="Helical" evidence="7">
    <location>
        <begin position="279"/>
        <end position="304"/>
    </location>
</feature>
<sequence length="618" mass="68547">MRCSMTHCCLLKRLLLCCCALVLAGLALSAQALTLELRQAQALVTVQGQTTRETVSLPYHWDRHHVGLAGEATFELPFELAEVPTVPFGLYLPRLGNAYEIWLNGILLQQNGDLLHDNGPDFAKAPRHILISPGLLRTHNLFRVQIRADVGRRGGLAPLTLGPDEEVYPLYLHDYRWRSTGSFIVVIVSLLIGLAAFVLWATQVDAAGPGRPRRDPLYLYAGVAELCWTVAVSDAIIEHPPFLWPWWGMVVLAASTVWVGSMILFCAEVAGWSRLRAVGWLRCWLAVLLMASFAAGTTSLVYGYPLAMTLLYAALGLTSLIFVATFIWKAARGASLPHKIVAAAVLWNTLVGLRDLYVFRISQVYGGNTLLRYSSVLFGLALLYIVIMRFRVASAQARDLNANLAARVAQKEQELAQSYRRVEQLAREQERAAERTRILRDMHDGVGAHISTAIRQMESGQASHAEVLQTLRDSLDQLKLSIDAMNLSPGDITALLANLRYRLEPRFKASDIELQWDVDLILPLARLDHAAMRQLQYMVFESLSNVLQHAHATRLRIELRSTAQGGAQLRVIDNGCGFEPERVKRRGLSSLRERAAAIAASLLITSVPGNTVVEIELN</sequence>
<keyword evidence="7" id="KW-0472">Membrane</keyword>
<dbReference type="eggNOG" id="COG4585">
    <property type="taxonomic scope" value="Bacteria"/>
</dbReference>
<evidence type="ECO:0000256" key="1">
    <source>
        <dbReference type="ARBA" id="ARBA00000085"/>
    </source>
</evidence>
<dbReference type="SUPFAM" id="SSF55874">
    <property type="entry name" value="ATPase domain of HSP90 chaperone/DNA topoisomerase II/histidine kinase"/>
    <property type="match status" value="1"/>
</dbReference>
<evidence type="ECO:0000256" key="6">
    <source>
        <dbReference type="SAM" id="Coils"/>
    </source>
</evidence>
<keyword evidence="4 10" id="KW-0418">Kinase</keyword>
<feature type="transmembrane region" description="Helical" evidence="7">
    <location>
        <begin position="243"/>
        <end position="267"/>
    </location>
</feature>
<dbReference type="InterPro" id="IPR050482">
    <property type="entry name" value="Sensor_HK_TwoCompSys"/>
</dbReference>
<proteinExistence type="predicted"/>
<keyword evidence="7" id="KW-1133">Transmembrane helix</keyword>
<dbReference type="Gene3D" id="1.20.5.1930">
    <property type="match status" value="1"/>
</dbReference>
<evidence type="ECO:0000256" key="7">
    <source>
        <dbReference type="SAM" id="Phobius"/>
    </source>
</evidence>
<dbReference type="PANTHER" id="PTHR24421">
    <property type="entry name" value="NITRATE/NITRITE SENSOR PROTEIN NARX-RELATED"/>
    <property type="match status" value="1"/>
</dbReference>
<dbReference type="HOGENOM" id="CLU_014388_2_0_4"/>
<feature type="coiled-coil region" evidence="6">
    <location>
        <begin position="394"/>
        <end position="435"/>
    </location>
</feature>
<gene>
    <name evidence="10" type="ordered locus">Rfer_3372</name>
</gene>
<dbReference type="KEGG" id="rfr:Rfer_3372"/>
<accession>Q21T22</accession>
<feature type="transmembrane region" description="Helical" evidence="7">
    <location>
        <begin position="217"/>
        <end position="237"/>
    </location>
</feature>
<evidence type="ECO:0000256" key="4">
    <source>
        <dbReference type="ARBA" id="ARBA00022777"/>
    </source>
</evidence>
<name>Q21T22_ALBFT</name>
<keyword evidence="8" id="KW-0732">Signal</keyword>
<keyword evidence="5" id="KW-0902">Two-component regulatory system</keyword>
<dbReference type="Gene3D" id="3.30.565.10">
    <property type="entry name" value="Histidine kinase-like ATPase, C-terminal domain"/>
    <property type="match status" value="1"/>
</dbReference>
<dbReference type="Proteomes" id="UP000008332">
    <property type="component" value="Chromosome"/>
</dbReference>
<reference evidence="11" key="1">
    <citation type="submission" date="2006-02" db="EMBL/GenBank/DDBJ databases">
        <title>Complete sequence of chromosome of Rhodoferax ferrireducens DSM 15236.</title>
        <authorList>
            <person name="Copeland A."/>
            <person name="Lucas S."/>
            <person name="Lapidus A."/>
            <person name="Barry K."/>
            <person name="Detter J.C."/>
            <person name="Glavina del Rio T."/>
            <person name="Hammon N."/>
            <person name="Israni S."/>
            <person name="Pitluck S."/>
            <person name="Brettin T."/>
            <person name="Bruce D."/>
            <person name="Han C."/>
            <person name="Tapia R."/>
            <person name="Gilna P."/>
            <person name="Kiss H."/>
            <person name="Schmutz J."/>
            <person name="Larimer F."/>
            <person name="Land M."/>
            <person name="Kyrpides N."/>
            <person name="Ivanova N."/>
            <person name="Richardson P."/>
        </authorList>
    </citation>
    <scope>NUCLEOTIDE SEQUENCE [LARGE SCALE GENOMIC DNA]</scope>
    <source>
        <strain evidence="11">ATCC BAA-621 / DSM 15236 / T118</strain>
    </source>
</reference>
<protein>
    <recommendedName>
        <fullName evidence="2">histidine kinase</fullName>
        <ecNumber evidence="2">2.7.13.3</ecNumber>
    </recommendedName>
</protein>
<evidence type="ECO:0000256" key="8">
    <source>
        <dbReference type="SAM" id="SignalP"/>
    </source>
</evidence>
<evidence type="ECO:0000256" key="5">
    <source>
        <dbReference type="ARBA" id="ARBA00023012"/>
    </source>
</evidence>
<keyword evidence="7" id="KW-0812">Transmembrane</keyword>
<dbReference type="GO" id="GO:0000160">
    <property type="term" value="P:phosphorelay signal transduction system"/>
    <property type="evidence" value="ECO:0007669"/>
    <property type="project" value="UniProtKB-KW"/>
</dbReference>
<organism evidence="10 11">
    <name type="scientific">Albidiferax ferrireducens (strain ATCC BAA-621 / DSM 15236 / T118)</name>
    <name type="common">Rhodoferax ferrireducens</name>
    <dbReference type="NCBI Taxonomy" id="338969"/>
    <lineage>
        <taxon>Bacteria</taxon>
        <taxon>Pseudomonadati</taxon>
        <taxon>Pseudomonadota</taxon>
        <taxon>Betaproteobacteria</taxon>
        <taxon>Burkholderiales</taxon>
        <taxon>Comamonadaceae</taxon>
        <taxon>Rhodoferax</taxon>
    </lineage>
</organism>
<dbReference type="PANTHER" id="PTHR24421:SF10">
    <property type="entry name" value="NITRATE_NITRITE SENSOR PROTEIN NARQ"/>
    <property type="match status" value="1"/>
</dbReference>
<evidence type="ECO:0000259" key="9">
    <source>
        <dbReference type="Pfam" id="PF02518"/>
    </source>
</evidence>
<keyword evidence="3" id="KW-0808">Transferase</keyword>
<feature type="transmembrane region" description="Helical" evidence="7">
    <location>
        <begin position="183"/>
        <end position="205"/>
    </location>
</feature>
<keyword evidence="6" id="KW-0175">Coiled coil</keyword>
<evidence type="ECO:0000313" key="10">
    <source>
        <dbReference type="EMBL" id="ABD71081.1"/>
    </source>
</evidence>
<feature type="domain" description="Histidine kinase/HSP90-like ATPase" evidence="9">
    <location>
        <begin position="533"/>
        <end position="585"/>
    </location>
</feature>
<dbReference type="STRING" id="338969.Rfer_3372"/>
<feature type="signal peptide" evidence="8">
    <location>
        <begin position="1"/>
        <end position="32"/>
    </location>
</feature>
<comment type="catalytic activity">
    <reaction evidence="1">
        <text>ATP + protein L-histidine = ADP + protein N-phospho-L-histidine.</text>
        <dbReference type="EC" id="2.7.13.3"/>
    </reaction>
</comment>
<dbReference type="GO" id="GO:0004673">
    <property type="term" value="F:protein histidine kinase activity"/>
    <property type="evidence" value="ECO:0007669"/>
    <property type="project" value="UniProtKB-EC"/>
</dbReference>
<dbReference type="InterPro" id="IPR003594">
    <property type="entry name" value="HATPase_dom"/>
</dbReference>
<feature type="chain" id="PRO_5004200867" description="histidine kinase" evidence="8">
    <location>
        <begin position="33"/>
        <end position="618"/>
    </location>
</feature>
<evidence type="ECO:0000313" key="11">
    <source>
        <dbReference type="Proteomes" id="UP000008332"/>
    </source>
</evidence>
<dbReference type="InterPro" id="IPR036890">
    <property type="entry name" value="HATPase_C_sf"/>
</dbReference>
<dbReference type="EC" id="2.7.13.3" evidence="2"/>
<dbReference type="Pfam" id="PF02518">
    <property type="entry name" value="HATPase_c"/>
    <property type="match status" value="1"/>
</dbReference>